<evidence type="ECO:0000313" key="4">
    <source>
        <dbReference type="Proteomes" id="UP001501326"/>
    </source>
</evidence>
<dbReference type="PANTHER" id="PTHR43682">
    <property type="entry name" value="LACTATE UTILIZATION PROTEIN C"/>
    <property type="match status" value="1"/>
</dbReference>
<dbReference type="InterPro" id="IPR003741">
    <property type="entry name" value="LUD_dom"/>
</dbReference>
<evidence type="ECO:0000259" key="2">
    <source>
        <dbReference type="Pfam" id="PF02589"/>
    </source>
</evidence>
<keyword evidence="4" id="KW-1185">Reference proteome</keyword>
<proteinExistence type="predicted"/>
<feature type="region of interest" description="Disordered" evidence="1">
    <location>
        <begin position="16"/>
        <end position="39"/>
    </location>
</feature>
<feature type="domain" description="LUD" evidence="2">
    <location>
        <begin position="106"/>
        <end position="203"/>
    </location>
</feature>
<evidence type="ECO:0000256" key="1">
    <source>
        <dbReference type="SAM" id="MobiDB-lite"/>
    </source>
</evidence>
<dbReference type="Proteomes" id="UP001501326">
    <property type="component" value="Unassembled WGS sequence"/>
</dbReference>
<protein>
    <submittedName>
        <fullName evidence="3">LUD domain-containing protein</fullName>
    </submittedName>
</protein>
<accession>A0ABN3UU37</accession>
<dbReference type="Pfam" id="PF02589">
    <property type="entry name" value="LUD_dom"/>
    <property type="match status" value="1"/>
</dbReference>
<dbReference type="SUPFAM" id="SSF100950">
    <property type="entry name" value="NagB/RpiA/CoA transferase-like"/>
    <property type="match status" value="1"/>
</dbReference>
<name>A0ABN3UU37_9MICO</name>
<evidence type="ECO:0000313" key="3">
    <source>
        <dbReference type="EMBL" id="GAA2738210.1"/>
    </source>
</evidence>
<organism evidence="3 4">
    <name type="scientific">Pedococcus aerophilus</name>
    <dbReference type="NCBI Taxonomy" id="436356"/>
    <lineage>
        <taxon>Bacteria</taxon>
        <taxon>Bacillati</taxon>
        <taxon>Actinomycetota</taxon>
        <taxon>Actinomycetes</taxon>
        <taxon>Micrococcales</taxon>
        <taxon>Intrasporangiaceae</taxon>
        <taxon>Pedococcus</taxon>
    </lineage>
</organism>
<comment type="caution">
    <text evidence="3">The sequence shown here is derived from an EMBL/GenBank/DDBJ whole genome shotgun (WGS) entry which is preliminary data.</text>
</comment>
<sequence>MSAREEVLAAVRSALHPAASSPAPVASPPPVPSVPGPDQAPGEEVVALFAGRVADYRAEVTRCGAAELAEVVSSIVADAHGVVVPPGLDLELPGATLDDDLTAAQLDGIEAVVTRASIGIAVTGTVVLDHGRGQGRRSVTLLPDLHVCIVDERQVVSDVGDALARLDPRRPQTWVSGPSATSDIELSRVEGVHGPRRLHVVLVGD</sequence>
<dbReference type="RefSeq" id="WP_344194580.1">
    <property type="nucleotide sequence ID" value="NZ_BAAARN010000003.1"/>
</dbReference>
<dbReference type="Gene3D" id="3.40.50.10420">
    <property type="entry name" value="NagB/RpiA/CoA transferase-like"/>
    <property type="match status" value="1"/>
</dbReference>
<feature type="compositionally biased region" description="Pro residues" evidence="1">
    <location>
        <begin position="25"/>
        <end position="35"/>
    </location>
</feature>
<dbReference type="PANTHER" id="PTHR43682:SF1">
    <property type="entry name" value="LACTATE UTILIZATION PROTEIN C"/>
    <property type="match status" value="1"/>
</dbReference>
<reference evidence="3 4" key="1">
    <citation type="journal article" date="2019" name="Int. J. Syst. Evol. Microbiol.">
        <title>The Global Catalogue of Microorganisms (GCM) 10K type strain sequencing project: providing services to taxonomists for standard genome sequencing and annotation.</title>
        <authorList>
            <consortium name="The Broad Institute Genomics Platform"/>
            <consortium name="The Broad Institute Genome Sequencing Center for Infectious Disease"/>
            <person name="Wu L."/>
            <person name="Ma J."/>
        </authorList>
    </citation>
    <scope>NUCLEOTIDE SEQUENCE [LARGE SCALE GENOMIC DNA]</scope>
    <source>
        <strain evidence="3 4">JCM 16378</strain>
    </source>
</reference>
<gene>
    <name evidence="3" type="ORF">GCM10009867_28520</name>
</gene>
<dbReference type="InterPro" id="IPR037171">
    <property type="entry name" value="NagB/RpiA_transferase-like"/>
</dbReference>
<dbReference type="InterPro" id="IPR024185">
    <property type="entry name" value="FTHF_cligase-like_sf"/>
</dbReference>
<dbReference type="EMBL" id="BAAARN010000003">
    <property type="protein sequence ID" value="GAA2738210.1"/>
    <property type="molecule type" value="Genomic_DNA"/>
</dbReference>